<protein>
    <submittedName>
        <fullName evidence="1">Uncharacterized protein</fullName>
    </submittedName>
</protein>
<organism evidence="1 2">
    <name type="scientific">Linum tenue</name>
    <dbReference type="NCBI Taxonomy" id="586396"/>
    <lineage>
        <taxon>Eukaryota</taxon>
        <taxon>Viridiplantae</taxon>
        <taxon>Streptophyta</taxon>
        <taxon>Embryophyta</taxon>
        <taxon>Tracheophyta</taxon>
        <taxon>Spermatophyta</taxon>
        <taxon>Magnoliopsida</taxon>
        <taxon>eudicotyledons</taxon>
        <taxon>Gunneridae</taxon>
        <taxon>Pentapetalae</taxon>
        <taxon>rosids</taxon>
        <taxon>fabids</taxon>
        <taxon>Malpighiales</taxon>
        <taxon>Linaceae</taxon>
        <taxon>Linum</taxon>
    </lineage>
</organism>
<sequence length="98" mass="10999">MGRFSLGFEFRLLPDKNVSMAFASQSYHLCVGSHVIPHPNKVDSCWKLICFVSIINLPTNCYCFFSWADEDVGPSLFSRELIANASSFVPDEEVALAY</sequence>
<comment type="caution">
    <text evidence="1">The sequence shown here is derived from an EMBL/GenBank/DDBJ whole genome shotgun (WGS) entry which is preliminary data.</text>
</comment>
<dbReference type="EMBL" id="CAMGYJ010000002">
    <property type="protein sequence ID" value="CAI0381899.1"/>
    <property type="molecule type" value="Genomic_DNA"/>
</dbReference>
<evidence type="ECO:0000313" key="2">
    <source>
        <dbReference type="Proteomes" id="UP001154282"/>
    </source>
</evidence>
<dbReference type="AlphaFoldDB" id="A0AAV0H9G0"/>
<dbReference type="Proteomes" id="UP001154282">
    <property type="component" value="Unassembled WGS sequence"/>
</dbReference>
<reference evidence="1" key="1">
    <citation type="submission" date="2022-08" db="EMBL/GenBank/DDBJ databases">
        <authorList>
            <person name="Gutierrez-Valencia J."/>
        </authorList>
    </citation>
    <scope>NUCLEOTIDE SEQUENCE</scope>
</reference>
<name>A0AAV0H9G0_9ROSI</name>
<evidence type="ECO:0000313" key="1">
    <source>
        <dbReference type="EMBL" id="CAI0381899.1"/>
    </source>
</evidence>
<proteinExistence type="predicted"/>
<accession>A0AAV0H9G0</accession>
<gene>
    <name evidence="1" type="ORF">LITE_LOCUS3352</name>
</gene>
<keyword evidence="2" id="KW-1185">Reference proteome</keyword>